<reference evidence="1" key="1">
    <citation type="journal article" date="2023" name="Mol. Biol. Evol.">
        <title>Third-Generation Sequencing Reveals the Adaptive Role of the Epigenome in Three Deep-Sea Polychaetes.</title>
        <authorList>
            <person name="Perez M."/>
            <person name="Aroh O."/>
            <person name="Sun Y."/>
            <person name="Lan Y."/>
            <person name="Juniper S.K."/>
            <person name="Young C.R."/>
            <person name="Angers B."/>
            <person name="Qian P.Y."/>
        </authorList>
    </citation>
    <scope>NUCLEOTIDE SEQUENCE</scope>
    <source>
        <strain evidence="1">R07B-5</strain>
    </source>
</reference>
<keyword evidence="2" id="KW-1185">Reference proteome</keyword>
<sequence>MSTTGAPEGNFCITCPFRTHQILISDDASSPAHTSSCRWSPGYGTSLVRASSFCREPPWNVCTMLQLQPPMPAAPDIVAEPDSRSQPNVSSHIWCRTYGILAAGRKVARKCRDLASTDRLVRLPANSRQAV</sequence>
<protein>
    <submittedName>
        <fullName evidence="1">Uncharacterized protein</fullName>
    </submittedName>
</protein>
<evidence type="ECO:0000313" key="2">
    <source>
        <dbReference type="Proteomes" id="UP001209878"/>
    </source>
</evidence>
<organism evidence="1 2">
    <name type="scientific">Ridgeia piscesae</name>
    <name type="common">Tubeworm</name>
    <dbReference type="NCBI Taxonomy" id="27915"/>
    <lineage>
        <taxon>Eukaryota</taxon>
        <taxon>Metazoa</taxon>
        <taxon>Spiralia</taxon>
        <taxon>Lophotrochozoa</taxon>
        <taxon>Annelida</taxon>
        <taxon>Polychaeta</taxon>
        <taxon>Sedentaria</taxon>
        <taxon>Canalipalpata</taxon>
        <taxon>Sabellida</taxon>
        <taxon>Siboglinidae</taxon>
        <taxon>Ridgeia</taxon>
    </lineage>
</organism>
<dbReference type="EMBL" id="JAODUO010000091">
    <property type="protein sequence ID" value="KAK2189992.1"/>
    <property type="molecule type" value="Genomic_DNA"/>
</dbReference>
<name>A0AAD9P8L3_RIDPI</name>
<evidence type="ECO:0000313" key="1">
    <source>
        <dbReference type="EMBL" id="KAK2189992.1"/>
    </source>
</evidence>
<dbReference type="Proteomes" id="UP001209878">
    <property type="component" value="Unassembled WGS sequence"/>
</dbReference>
<comment type="caution">
    <text evidence="1">The sequence shown here is derived from an EMBL/GenBank/DDBJ whole genome shotgun (WGS) entry which is preliminary data.</text>
</comment>
<dbReference type="AlphaFoldDB" id="A0AAD9P8L3"/>
<accession>A0AAD9P8L3</accession>
<proteinExistence type="predicted"/>
<gene>
    <name evidence="1" type="ORF">NP493_89g00004</name>
</gene>